<dbReference type="Proteomes" id="UP000257144">
    <property type="component" value="Unassembled WGS sequence"/>
</dbReference>
<proteinExistence type="predicted"/>
<keyword evidence="2" id="KW-1185">Reference proteome</keyword>
<reference evidence="1 2" key="1">
    <citation type="submission" date="2018-07" db="EMBL/GenBank/DDBJ databases">
        <title>Bacillus sp. YLB-04 draft genome sequence.</title>
        <authorList>
            <person name="Yu L."/>
            <person name="Tang X."/>
        </authorList>
    </citation>
    <scope>NUCLEOTIDE SEQUENCE [LARGE SCALE GENOMIC DNA]</scope>
    <source>
        <strain evidence="1 2">YLB-04</strain>
    </source>
</reference>
<sequence>MTHQDNVIKMVAEMEEKEAKSLLAEIFLKVDRVGTNYTKDKCYEDIERIYQNNVVGKMIFGK</sequence>
<evidence type="ECO:0000313" key="2">
    <source>
        <dbReference type="Proteomes" id="UP000257144"/>
    </source>
</evidence>
<evidence type="ECO:0000313" key="1">
    <source>
        <dbReference type="EMBL" id="RDU38098.1"/>
    </source>
</evidence>
<dbReference type="EMBL" id="QNQT01000001">
    <property type="protein sequence ID" value="RDU38098.1"/>
    <property type="molecule type" value="Genomic_DNA"/>
</dbReference>
<accession>A0A3D8GUG7</accession>
<dbReference type="AlphaFoldDB" id="A0A3D8GUG7"/>
<comment type="caution">
    <text evidence="1">The sequence shown here is derived from an EMBL/GenBank/DDBJ whole genome shotgun (WGS) entry which is preliminary data.</text>
</comment>
<organism evidence="1 2">
    <name type="scientific">Neobacillus piezotolerans</name>
    <dbReference type="NCBI Taxonomy" id="2259171"/>
    <lineage>
        <taxon>Bacteria</taxon>
        <taxon>Bacillati</taxon>
        <taxon>Bacillota</taxon>
        <taxon>Bacilli</taxon>
        <taxon>Bacillales</taxon>
        <taxon>Bacillaceae</taxon>
        <taxon>Neobacillus</taxon>
    </lineage>
</organism>
<name>A0A3D8GUG7_9BACI</name>
<dbReference type="RefSeq" id="WP_115450011.1">
    <property type="nucleotide sequence ID" value="NZ_QNQT01000001.1"/>
</dbReference>
<protein>
    <submittedName>
        <fullName evidence="1">Uncharacterized protein</fullName>
    </submittedName>
</protein>
<gene>
    <name evidence="1" type="ORF">DRW41_00545</name>
</gene>